<feature type="region of interest" description="Disordered" evidence="1">
    <location>
        <begin position="79"/>
        <end position="123"/>
    </location>
</feature>
<name>A0A9E7EJV1_9LILI</name>
<keyword evidence="3" id="KW-1185">Reference proteome</keyword>
<dbReference type="EMBL" id="CP097503">
    <property type="protein sequence ID" value="URD78754.1"/>
    <property type="molecule type" value="Genomic_DNA"/>
</dbReference>
<dbReference type="Proteomes" id="UP001055439">
    <property type="component" value="Chromosome 10"/>
</dbReference>
<evidence type="ECO:0000313" key="3">
    <source>
        <dbReference type="Proteomes" id="UP001055439"/>
    </source>
</evidence>
<organism evidence="2 3">
    <name type="scientific">Musa troglodytarum</name>
    <name type="common">fe'i banana</name>
    <dbReference type="NCBI Taxonomy" id="320322"/>
    <lineage>
        <taxon>Eukaryota</taxon>
        <taxon>Viridiplantae</taxon>
        <taxon>Streptophyta</taxon>
        <taxon>Embryophyta</taxon>
        <taxon>Tracheophyta</taxon>
        <taxon>Spermatophyta</taxon>
        <taxon>Magnoliopsida</taxon>
        <taxon>Liliopsida</taxon>
        <taxon>Zingiberales</taxon>
        <taxon>Musaceae</taxon>
        <taxon>Musa</taxon>
    </lineage>
</organism>
<evidence type="ECO:0000313" key="2">
    <source>
        <dbReference type="EMBL" id="URD78754.1"/>
    </source>
</evidence>
<accession>A0A9E7EJV1</accession>
<protein>
    <submittedName>
        <fullName evidence="2">Uncharacterized protein</fullName>
    </submittedName>
</protein>
<evidence type="ECO:0000256" key="1">
    <source>
        <dbReference type="SAM" id="MobiDB-lite"/>
    </source>
</evidence>
<reference evidence="2" key="1">
    <citation type="submission" date="2022-05" db="EMBL/GenBank/DDBJ databases">
        <title>The Musa troglodytarum L. genome provides insights into the mechanism of non-climacteric behaviour and enrichment of carotenoids.</title>
        <authorList>
            <person name="Wang J."/>
        </authorList>
    </citation>
    <scope>NUCLEOTIDE SEQUENCE</scope>
    <source>
        <tissue evidence="2">Leaf</tissue>
    </source>
</reference>
<dbReference type="AlphaFoldDB" id="A0A9E7EJV1"/>
<feature type="non-terminal residue" evidence="2">
    <location>
        <position position="136"/>
    </location>
</feature>
<feature type="compositionally biased region" description="Polar residues" evidence="1">
    <location>
        <begin position="83"/>
        <end position="92"/>
    </location>
</feature>
<sequence length="136" mass="14451">MGGARTLGTLNPIKAKGVQHPSIIRNQRPAGPKEVLQPRQQHKKRRRGRSLDNLSPAVAEISKQGSSFSLLQNSAIENHHKPTASSLSSTSKDVAAATIESTSSAMPNKVHHGHEKLTEKPGLGSILGSLADVLNT</sequence>
<proteinExistence type="predicted"/>
<gene>
    <name evidence="2" type="ORF">MUK42_02159</name>
</gene>
<feature type="region of interest" description="Disordered" evidence="1">
    <location>
        <begin position="1"/>
        <end position="54"/>
    </location>
</feature>